<accession>A0A0B6Y1P5</accession>
<gene>
    <name evidence="2" type="primary">ORF9658</name>
</gene>
<reference evidence="2" key="1">
    <citation type="submission" date="2014-12" db="EMBL/GenBank/DDBJ databases">
        <title>Insight into the proteome of Arion vulgaris.</title>
        <authorList>
            <person name="Aradska J."/>
            <person name="Bulat T."/>
            <person name="Smidak R."/>
            <person name="Sarate P."/>
            <person name="Gangsoo J."/>
            <person name="Sialana F."/>
            <person name="Bilban M."/>
            <person name="Lubec G."/>
        </authorList>
    </citation>
    <scope>NUCLEOTIDE SEQUENCE</scope>
    <source>
        <tissue evidence="2">Skin</tissue>
    </source>
</reference>
<organism evidence="2">
    <name type="scientific">Arion vulgaris</name>
    <dbReference type="NCBI Taxonomy" id="1028688"/>
    <lineage>
        <taxon>Eukaryota</taxon>
        <taxon>Metazoa</taxon>
        <taxon>Spiralia</taxon>
        <taxon>Lophotrochozoa</taxon>
        <taxon>Mollusca</taxon>
        <taxon>Gastropoda</taxon>
        <taxon>Heterobranchia</taxon>
        <taxon>Euthyneura</taxon>
        <taxon>Panpulmonata</taxon>
        <taxon>Eupulmonata</taxon>
        <taxon>Stylommatophora</taxon>
        <taxon>Helicina</taxon>
        <taxon>Arionoidea</taxon>
        <taxon>Arionidae</taxon>
        <taxon>Arion</taxon>
    </lineage>
</organism>
<keyword evidence="1" id="KW-0175">Coiled coil</keyword>
<evidence type="ECO:0000256" key="1">
    <source>
        <dbReference type="SAM" id="Coils"/>
    </source>
</evidence>
<feature type="coiled-coil region" evidence="1">
    <location>
        <begin position="22"/>
        <end position="103"/>
    </location>
</feature>
<sequence length="160" mass="18820">TKSQEVQLAFLKQSKFQWEEEKAACDRNLKTAREMNKRLQNELEELQAKQSESAGPSGESMDIVVDIQMGELRCQLKEAKQEKSLLEKQLEACKKEISLLKEQIQHDQQFLNKTKEINDCLSKTTHLERDTNVKMKKRMEILEFNFKKITEKLDECLKEK</sequence>
<proteinExistence type="predicted"/>
<dbReference type="AlphaFoldDB" id="A0A0B6Y1P5"/>
<feature type="non-terminal residue" evidence="2">
    <location>
        <position position="1"/>
    </location>
</feature>
<feature type="non-terminal residue" evidence="2">
    <location>
        <position position="160"/>
    </location>
</feature>
<protein>
    <submittedName>
        <fullName evidence="2">Uncharacterized protein</fullName>
    </submittedName>
</protein>
<evidence type="ECO:0000313" key="2">
    <source>
        <dbReference type="EMBL" id="CEK50028.1"/>
    </source>
</evidence>
<dbReference type="EMBL" id="HACG01003163">
    <property type="protein sequence ID" value="CEK50028.1"/>
    <property type="molecule type" value="Transcribed_RNA"/>
</dbReference>
<name>A0A0B6Y1P5_9EUPU</name>